<feature type="transmembrane region" description="Helical" evidence="1">
    <location>
        <begin position="56"/>
        <end position="79"/>
    </location>
</feature>
<keyword evidence="3" id="KW-1185">Reference proteome</keyword>
<reference evidence="2 3" key="1">
    <citation type="submission" date="2018-02" db="EMBL/GenBank/DDBJ databases">
        <title>The genomes of Aspergillus section Nigri reveals drivers in fungal speciation.</title>
        <authorList>
            <consortium name="DOE Joint Genome Institute"/>
            <person name="Vesth T.C."/>
            <person name="Nybo J."/>
            <person name="Theobald S."/>
            <person name="Brandl J."/>
            <person name="Frisvad J.C."/>
            <person name="Nielsen K.F."/>
            <person name="Lyhne E.K."/>
            <person name="Kogle M.E."/>
            <person name="Kuo A."/>
            <person name="Riley R."/>
            <person name="Clum A."/>
            <person name="Nolan M."/>
            <person name="Lipzen A."/>
            <person name="Salamov A."/>
            <person name="Henrissat B."/>
            <person name="Wiebenga A."/>
            <person name="De vries R.P."/>
            <person name="Grigoriev I.V."/>
            <person name="Mortensen U.H."/>
            <person name="Andersen M.R."/>
            <person name="Baker S.E."/>
        </authorList>
    </citation>
    <scope>NUCLEOTIDE SEQUENCE [LARGE SCALE GENOMIC DNA]</scope>
    <source>
        <strain evidence="2 3">CBS 114.80</strain>
    </source>
</reference>
<sequence length="80" mass="8887">MALVTVVNFSVDRLAYIPALKQALNSTAQQQQQQLLQCKLSWTLSSSSFLPDQFTLLYFVCCVLCASFALFSTHTLPLIA</sequence>
<protein>
    <submittedName>
        <fullName evidence="2">Uncharacterized protein</fullName>
    </submittedName>
</protein>
<gene>
    <name evidence="2" type="ORF">BP00DRAFT_429501</name>
</gene>
<name>A0A2V5HX71_9EURO</name>
<evidence type="ECO:0000313" key="3">
    <source>
        <dbReference type="Proteomes" id="UP000248817"/>
    </source>
</evidence>
<proteinExistence type="predicted"/>
<keyword evidence="1" id="KW-0472">Membrane</keyword>
<keyword evidence="1" id="KW-1133">Transmembrane helix</keyword>
<evidence type="ECO:0000256" key="1">
    <source>
        <dbReference type="SAM" id="Phobius"/>
    </source>
</evidence>
<dbReference type="EMBL" id="KZ825573">
    <property type="protein sequence ID" value="PYI27322.1"/>
    <property type="molecule type" value="Genomic_DNA"/>
</dbReference>
<accession>A0A2V5HX71</accession>
<evidence type="ECO:0000313" key="2">
    <source>
        <dbReference type="EMBL" id="PYI27322.1"/>
    </source>
</evidence>
<dbReference type="Proteomes" id="UP000248817">
    <property type="component" value="Unassembled WGS sequence"/>
</dbReference>
<keyword evidence="1" id="KW-0812">Transmembrane</keyword>
<organism evidence="2 3">
    <name type="scientific">Aspergillus indologenus CBS 114.80</name>
    <dbReference type="NCBI Taxonomy" id="1450541"/>
    <lineage>
        <taxon>Eukaryota</taxon>
        <taxon>Fungi</taxon>
        <taxon>Dikarya</taxon>
        <taxon>Ascomycota</taxon>
        <taxon>Pezizomycotina</taxon>
        <taxon>Eurotiomycetes</taxon>
        <taxon>Eurotiomycetidae</taxon>
        <taxon>Eurotiales</taxon>
        <taxon>Aspergillaceae</taxon>
        <taxon>Aspergillus</taxon>
        <taxon>Aspergillus subgen. Circumdati</taxon>
    </lineage>
</organism>
<dbReference type="AlphaFoldDB" id="A0A2V5HX71"/>